<comment type="similarity">
    <text evidence="5">Belongs to the ABC-2 integral membrane protein family.</text>
</comment>
<feature type="transmembrane region" description="Helical" evidence="5">
    <location>
        <begin position="156"/>
        <end position="180"/>
    </location>
</feature>
<evidence type="ECO:0000256" key="3">
    <source>
        <dbReference type="ARBA" id="ARBA00022989"/>
    </source>
</evidence>
<proteinExistence type="inferred from homology"/>
<name>A0A2W5N659_9BACT</name>
<dbReference type="PRINTS" id="PR00164">
    <property type="entry name" value="ABC2TRNSPORT"/>
</dbReference>
<evidence type="ECO:0000256" key="2">
    <source>
        <dbReference type="ARBA" id="ARBA00022692"/>
    </source>
</evidence>
<dbReference type="EMBL" id="QFQB01000007">
    <property type="protein sequence ID" value="PZQ48088.1"/>
    <property type="molecule type" value="Genomic_DNA"/>
</dbReference>
<evidence type="ECO:0000256" key="4">
    <source>
        <dbReference type="ARBA" id="ARBA00023136"/>
    </source>
</evidence>
<dbReference type="InterPro" id="IPR013525">
    <property type="entry name" value="ABC2_TM"/>
</dbReference>
<keyword evidence="3 5" id="KW-1133">Transmembrane helix</keyword>
<protein>
    <recommendedName>
        <fullName evidence="5">Transport permease protein</fullName>
    </recommendedName>
</protein>
<dbReference type="GO" id="GO:0043190">
    <property type="term" value="C:ATP-binding cassette (ABC) transporter complex"/>
    <property type="evidence" value="ECO:0007669"/>
    <property type="project" value="InterPro"/>
</dbReference>
<keyword evidence="2 5" id="KW-0812">Transmembrane</keyword>
<comment type="caution">
    <text evidence="7">The sequence shown here is derived from an EMBL/GenBank/DDBJ whole genome shotgun (WGS) entry which is preliminary data.</text>
</comment>
<feature type="transmembrane region" description="Helical" evidence="5">
    <location>
        <begin position="123"/>
        <end position="149"/>
    </location>
</feature>
<keyword evidence="5" id="KW-1003">Cell membrane</keyword>
<reference evidence="7 8" key="1">
    <citation type="submission" date="2017-08" db="EMBL/GenBank/DDBJ databases">
        <title>Infants hospitalized years apart are colonized by the same room-sourced microbial strains.</title>
        <authorList>
            <person name="Brooks B."/>
            <person name="Olm M.R."/>
            <person name="Firek B.A."/>
            <person name="Baker R."/>
            <person name="Thomas B.C."/>
            <person name="Morowitz M.J."/>
            <person name="Banfield J.F."/>
        </authorList>
    </citation>
    <scope>NUCLEOTIDE SEQUENCE [LARGE SCALE GENOMIC DNA]</scope>
    <source>
        <strain evidence="7">S2_005_002_R2_29</strain>
    </source>
</reference>
<dbReference type="Pfam" id="PF01061">
    <property type="entry name" value="ABC2_membrane"/>
    <property type="match status" value="1"/>
</dbReference>
<feature type="transmembrane region" description="Helical" evidence="5">
    <location>
        <begin position="186"/>
        <end position="207"/>
    </location>
</feature>
<dbReference type="Proteomes" id="UP000249417">
    <property type="component" value="Unassembled WGS sequence"/>
</dbReference>
<dbReference type="PROSITE" id="PS51012">
    <property type="entry name" value="ABC_TM2"/>
    <property type="match status" value="1"/>
</dbReference>
<feature type="transmembrane region" description="Helical" evidence="5">
    <location>
        <begin position="245"/>
        <end position="265"/>
    </location>
</feature>
<sequence length="273" mass="29516">MTPNDFIPINADLKPRVIPPINFIGLQTLVKKEVGRFLNVYTQTIVAPVVTTLLYYAVFALAFGGIAKTVEGIPYLTFLAPGLVMMTMVQNAFANTSSSLVIAKVQGNIVDVLLPPISPAELFAGYMIGGVLRGLIVGAVCATAVALTVGMQIHALWAVIVYAVLGNMMLSSLGLAAGIWSEKFDHIAAVTNFIVTPMTFLSGTFYAASQLPGIWQTLVHYNPFFYMIDGFRYGFIGHADGNMTVGLVMLVIINAFLASLTYWMLKTGYKIKS</sequence>
<dbReference type="PANTHER" id="PTHR43332:SF2">
    <property type="entry name" value="INNER MEMBRANE TRANSPORT PERMEASE YADH"/>
    <property type="match status" value="1"/>
</dbReference>
<evidence type="ECO:0000313" key="8">
    <source>
        <dbReference type="Proteomes" id="UP000249417"/>
    </source>
</evidence>
<feature type="transmembrane region" description="Helical" evidence="5">
    <location>
        <begin position="45"/>
        <end position="66"/>
    </location>
</feature>
<dbReference type="AlphaFoldDB" id="A0A2W5N659"/>
<gene>
    <name evidence="7" type="ORF">DI551_02110</name>
</gene>
<dbReference type="InterPro" id="IPR000412">
    <property type="entry name" value="ABC_2_transport"/>
</dbReference>
<dbReference type="PANTHER" id="PTHR43332">
    <property type="entry name" value="INNER MEMBRANE TRANSPORT PERMEASE YADH-RELATED"/>
    <property type="match status" value="1"/>
</dbReference>
<evidence type="ECO:0000256" key="5">
    <source>
        <dbReference type="RuleBase" id="RU361157"/>
    </source>
</evidence>
<comment type="subcellular location">
    <subcellularLocation>
        <location evidence="5">Cell membrane</location>
        <topology evidence="5">Multi-pass membrane protein</topology>
    </subcellularLocation>
    <subcellularLocation>
        <location evidence="1">Membrane</location>
        <topology evidence="1">Multi-pass membrane protein</topology>
    </subcellularLocation>
</comment>
<dbReference type="InterPro" id="IPR047817">
    <property type="entry name" value="ABC2_TM_bact-type"/>
</dbReference>
<keyword evidence="4 5" id="KW-0472">Membrane</keyword>
<dbReference type="InterPro" id="IPR052522">
    <property type="entry name" value="ABC-2_transport_permease"/>
</dbReference>
<organism evidence="7 8">
    <name type="scientific">Micavibrio aeruginosavorus</name>
    <dbReference type="NCBI Taxonomy" id="349221"/>
    <lineage>
        <taxon>Bacteria</taxon>
        <taxon>Pseudomonadati</taxon>
        <taxon>Bdellovibrionota</taxon>
        <taxon>Bdellovibrionia</taxon>
        <taxon>Bdellovibrionales</taxon>
        <taxon>Pseudobdellovibrionaceae</taxon>
        <taxon>Micavibrio</taxon>
    </lineage>
</organism>
<feature type="transmembrane region" description="Helical" evidence="5">
    <location>
        <begin position="73"/>
        <end position="93"/>
    </location>
</feature>
<evidence type="ECO:0000313" key="7">
    <source>
        <dbReference type="EMBL" id="PZQ48088.1"/>
    </source>
</evidence>
<evidence type="ECO:0000259" key="6">
    <source>
        <dbReference type="PROSITE" id="PS51012"/>
    </source>
</evidence>
<dbReference type="PIRSF" id="PIRSF006648">
    <property type="entry name" value="DrrB"/>
    <property type="match status" value="1"/>
</dbReference>
<keyword evidence="5" id="KW-0813">Transport</keyword>
<dbReference type="GO" id="GO:0140359">
    <property type="term" value="F:ABC-type transporter activity"/>
    <property type="evidence" value="ECO:0007669"/>
    <property type="project" value="InterPro"/>
</dbReference>
<feature type="domain" description="ABC transmembrane type-2" evidence="6">
    <location>
        <begin position="39"/>
        <end position="268"/>
    </location>
</feature>
<accession>A0A2W5N659</accession>
<evidence type="ECO:0000256" key="1">
    <source>
        <dbReference type="ARBA" id="ARBA00004141"/>
    </source>
</evidence>